<protein>
    <recommendedName>
        <fullName evidence="3">Outer membrane protein beta-barrel domain-containing protein</fullName>
    </recommendedName>
</protein>
<dbReference type="EMBL" id="MEUI01000003">
    <property type="protein sequence ID" value="OGC35358.1"/>
    <property type="molecule type" value="Genomic_DNA"/>
</dbReference>
<dbReference type="Proteomes" id="UP000177309">
    <property type="component" value="Unassembled WGS sequence"/>
</dbReference>
<reference evidence="1 2" key="1">
    <citation type="journal article" date="2016" name="Nat. Commun.">
        <title>Thousands of microbial genomes shed light on interconnected biogeochemical processes in an aquifer system.</title>
        <authorList>
            <person name="Anantharaman K."/>
            <person name="Brown C.T."/>
            <person name="Hug L.A."/>
            <person name="Sharon I."/>
            <person name="Castelle C.J."/>
            <person name="Probst A.J."/>
            <person name="Thomas B.C."/>
            <person name="Singh A."/>
            <person name="Wilkins M.J."/>
            <person name="Karaoz U."/>
            <person name="Brodie E.L."/>
            <person name="Williams K.H."/>
            <person name="Hubbard S.S."/>
            <person name="Banfield J.F."/>
        </authorList>
    </citation>
    <scope>NUCLEOTIDE SEQUENCE [LARGE SCALE GENOMIC DNA]</scope>
</reference>
<evidence type="ECO:0000313" key="1">
    <source>
        <dbReference type="EMBL" id="OGC35358.1"/>
    </source>
</evidence>
<dbReference type="AlphaFoldDB" id="A0A1F4TRS4"/>
<accession>A0A1F4TRS4</accession>
<proteinExistence type="predicted"/>
<organism evidence="1 2">
    <name type="scientific">candidate division WOR-1 bacterium RIFOXYC2_FULL_41_25</name>
    <dbReference type="NCBI Taxonomy" id="1802586"/>
    <lineage>
        <taxon>Bacteria</taxon>
        <taxon>Bacillati</taxon>
        <taxon>Saganbacteria</taxon>
    </lineage>
</organism>
<sequence>MFTQRCQSKGVEAKLIYKGVKKMKKLFSFLVVFSIFASISMAYAGTSLFGYTPGGVLGGGLRFDLKPGVVLDLSASGGTGSSGSTYNLYADVFIGNWGVGLLAKKAAVGADLAYEISLQYAVEQAINERISVGVLLLLVNYDTTAGADPNLTFLSTISPYFVLAL</sequence>
<name>A0A1F4TRS4_UNCSA</name>
<evidence type="ECO:0008006" key="3">
    <source>
        <dbReference type="Google" id="ProtNLM"/>
    </source>
</evidence>
<comment type="caution">
    <text evidence="1">The sequence shown here is derived from an EMBL/GenBank/DDBJ whole genome shotgun (WGS) entry which is preliminary data.</text>
</comment>
<evidence type="ECO:0000313" key="2">
    <source>
        <dbReference type="Proteomes" id="UP000177309"/>
    </source>
</evidence>
<gene>
    <name evidence="1" type="ORF">A2462_07045</name>
</gene>